<organism evidence="2 3">
    <name type="scientific">Gnomoniopsis smithogilvyi</name>
    <dbReference type="NCBI Taxonomy" id="1191159"/>
    <lineage>
        <taxon>Eukaryota</taxon>
        <taxon>Fungi</taxon>
        <taxon>Dikarya</taxon>
        <taxon>Ascomycota</taxon>
        <taxon>Pezizomycotina</taxon>
        <taxon>Sordariomycetes</taxon>
        <taxon>Sordariomycetidae</taxon>
        <taxon>Diaporthales</taxon>
        <taxon>Gnomoniaceae</taxon>
        <taxon>Gnomoniopsis</taxon>
    </lineage>
</organism>
<accession>A0A9W8Z495</accession>
<gene>
    <name evidence="2" type="ORF">N0V93_001808</name>
</gene>
<dbReference type="InterPro" id="IPR036770">
    <property type="entry name" value="Ankyrin_rpt-contain_sf"/>
</dbReference>
<dbReference type="Proteomes" id="UP001140453">
    <property type="component" value="Unassembled WGS sequence"/>
</dbReference>
<comment type="caution">
    <text evidence="2">The sequence shown here is derived from an EMBL/GenBank/DDBJ whole genome shotgun (WGS) entry which is preliminary data.</text>
</comment>
<evidence type="ECO:0000313" key="2">
    <source>
        <dbReference type="EMBL" id="KAJ4397576.1"/>
    </source>
</evidence>
<feature type="region of interest" description="Disordered" evidence="1">
    <location>
        <begin position="131"/>
        <end position="151"/>
    </location>
</feature>
<protein>
    <submittedName>
        <fullName evidence="2">Uncharacterized protein</fullName>
    </submittedName>
</protein>
<keyword evidence="3" id="KW-1185">Reference proteome</keyword>
<dbReference type="Gene3D" id="1.25.40.20">
    <property type="entry name" value="Ankyrin repeat-containing domain"/>
    <property type="match status" value="1"/>
</dbReference>
<dbReference type="OrthoDB" id="426293at2759"/>
<evidence type="ECO:0000313" key="3">
    <source>
        <dbReference type="Proteomes" id="UP001140453"/>
    </source>
</evidence>
<evidence type="ECO:0000256" key="1">
    <source>
        <dbReference type="SAM" id="MobiDB-lite"/>
    </source>
</evidence>
<dbReference type="EMBL" id="JAPEVB010000001">
    <property type="protein sequence ID" value="KAJ4397576.1"/>
    <property type="molecule type" value="Genomic_DNA"/>
</dbReference>
<dbReference type="SUPFAM" id="SSF48403">
    <property type="entry name" value="Ankyrin repeat"/>
    <property type="match status" value="1"/>
</dbReference>
<name>A0A9W8Z495_9PEZI</name>
<reference evidence="2" key="1">
    <citation type="submission" date="2022-10" db="EMBL/GenBank/DDBJ databases">
        <title>Tapping the CABI collections for fungal endophytes: first genome assemblies for Collariella, Neodidymelliopsis, Ascochyta clinopodiicola, Didymella pomorum, Didymosphaeria variabile, Neocosmospora piperis and Neocucurbitaria cava.</title>
        <authorList>
            <person name="Hill R."/>
        </authorList>
    </citation>
    <scope>NUCLEOTIDE SEQUENCE</scope>
    <source>
        <strain evidence="2">IMI 355082</strain>
    </source>
</reference>
<proteinExistence type="predicted"/>
<sequence>MEPATTRGDETPKKGRLEILGAICDDNALWLAVKNRQLASFPSLLQQGVPMTARVLHAILESCTKQGSEFLDAWLREGGSVDGSLEAVQCLLAHGADVLAPSWSGLSALQAAQMCQRQDIVNELRKHIDQLSGQGDLPGPSAISEDSRLVG</sequence>
<dbReference type="AlphaFoldDB" id="A0A9W8Z495"/>